<dbReference type="Proteomes" id="UP000002218">
    <property type="component" value="Chromosome"/>
</dbReference>
<dbReference type="GO" id="GO:0016747">
    <property type="term" value="F:acyltransferase activity, transferring groups other than amino-acyl groups"/>
    <property type="evidence" value="ECO:0007669"/>
    <property type="project" value="InterPro"/>
</dbReference>
<dbReference type="EMBL" id="CP001737">
    <property type="protein sequence ID" value="ACV80485.1"/>
    <property type="molecule type" value="Genomic_DNA"/>
</dbReference>
<evidence type="ECO:0000256" key="2">
    <source>
        <dbReference type="SAM" id="Phobius"/>
    </source>
</evidence>
<evidence type="ECO:0000313" key="5">
    <source>
        <dbReference type="Proteomes" id="UP000002218"/>
    </source>
</evidence>
<evidence type="ECO:0000313" key="4">
    <source>
        <dbReference type="EMBL" id="ACV80485.1"/>
    </source>
</evidence>
<dbReference type="InterPro" id="IPR002656">
    <property type="entry name" value="Acyl_transf_3_dom"/>
</dbReference>
<gene>
    <name evidence="4" type="ordered locus">Namu_4196</name>
</gene>
<keyword evidence="5" id="KW-1185">Reference proteome</keyword>
<feature type="region of interest" description="Disordered" evidence="1">
    <location>
        <begin position="424"/>
        <end position="467"/>
    </location>
</feature>
<organism evidence="4 5">
    <name type="scientific">Nakamurella multipartita (strain ATCC 700099 / DSM 44233 / CIP 104796 / JCM 9543 / NBRC 105858 / Y-104)</name>
    <name type="common">Microsphaera multipartita</name>
    <dbReference type="NCBI Taxonomy" id="479431"/>
    <lineage>
        <taxon>Bacteria</taxon>
        <taxon>Bacillati</taxon>
        <taxon>Actinomycetota</taxon>
        <taxon>Actinomycetes</taxon>
        <taxon>Nakamurellales</taxon>
        <taxon>Nakamurellaceae</taxon>
        <taxon>Nakamurella</taxon>
    </lineage>
</organism>
<feature type="transmembrane region" description="Helical" evidence="2">
    <location>
        <begin position="198"/>
        <end position="220"/>
    </location>
</feature>
<reference evidence="5" key="1">
    <citation type="submission" date="2009-09" db="EMBL/GenBank/DDBJ databases">
        <title>The complete genome of Nakamurella multipartita DSM 44233.</title>
        <authorList>
            <consortium name="US DOE Joint Genome Institute (JGI-PGF)"/>
            <person name="Lucas S."/>
            <person name="Copeland A."/>
            <person name="Lapidus A."/>
            <person name="Glavina del Rio T."/>
            <person name="Dalin E."/>
            <person name="Tice H."/>
            <person name="Bruce D."/>
            <person name="Goodwin L."/>
            <person name="Pitluck S."/>
            <person name="Kyrpides N."/>
            <person name="Mavromatis K."/>
            <person name="Ivanova N."/>
            <person name="Ovchinnikova G."/>
            <person name="Sims D."/>
            <person name="Meincke L."/>
            <person name="Brettin T."/>
            <person name="Detter J.C."/>
            <person name="Han C."/>
            <person name="Larimer F."/>
            <person name="Land M."/>
            <person name="Hauser L."/>
            <person name="Markowitz V."/>
            <person name="Cheng J.-F."/>
            <person name="Hugenholtz P."/>
            <person name="Woyke T."/>
            <person name="Wu D."/>
            <person name="Klenk H.-P."/>
            <person name="Eisen J.A."/>
        </authorList>
    </citation>
    <scope>NUCLEOTIDE SEQUENCE [LARGE SCALE GENOMIC DNA]</scope>
    <source>
        <strain evidence="5">ATCC 700099 / DSM 44233 / CIP 104796 / JCM 9543 / NBRC 105858 / Y-104</strain>
    </source>
</reference>
<dbReference type="GO" id="GO:0000271">
    <property type="term" value="P:polysaccharide biosynthetic process"/>
    <property type="evidence" value="ECO:0007669"/>
    <property type="project" value="TreeGrafter"/>
</dbReference>
<keyword evidence="2" id="KW-1133">Transmembrane helix</keyword>
<dbReference type="HOGENOM" id="CLU_005679_0_1_11"/>
<dbReference type="STRING" id="479431.Namu_4196"/>
<name>C8XIM0_NAKMY</name>
<dbReference type="PANTHER" id="PTHR23028:SF53">
    <property type="entry name" value="ACYL_TRANSF_3 DOMAIN-CONTAINING PROTEIN"/>
    <property type="match status" value="1"/>
</dbReference>
<keyword evidence="2" id="KW-0472">Membrane</keyword>
<feature type="transmembrane region" description="Helical" evidence="2">
    <location>
        <begin position="330"/>
        <end position="350"/>
    </location>
</feature>
<protein>
    <submittedName>
        <fullName evidence="4">Acyltransferase 3</fullName>
    </submittedName>
</protein>
<proteinExistence type="predicted"/>
<accession>C8XIM0</accession>
<keyword evidence="4" id="KW-0012">Acyltransferase</keyword>
<dbReference type="InterPro" id="IPR050879">
    <property type="entry name" value="Acyltransferase_3"/>
</dbReference>
<reference evidence="4 5" key="2">
    <citation type="journal article" date="2010" name="Stand. Genomic Sci.">
        <title>Complete genome sequence of Nakamurella multipartita type strain (Y-104).</title>
        <authorList>
            <person name="Tice H."/>
            <person name="Mayilraj S."/>
            <person name="Sims D."/>
            <person name="Lapidus A."/>
            <person name="Nolan M."/>
            <person name="Lucas S."/>
            <person name="Glavina Del Rio T."/>
            <person name="Copeland A."/>
            <person name="Cheng J.F."/>
            <person name="Meincke L."/>
            <person name="Bruce D."/>
            <person name="Goodwin L."/>
            <person name="Pitluck S."/>
            <person name="Ivanova N."/>
            <person name="Mavromatis K."/>
            <person name="Ovchinnikova G."/>
            <person name="Pati A."/>
            <person name="Chen A."/>
            <person name="Palaniappan K."/>
            <person name="Land M."/>
            <person name="Hauser L."/>
            <person name="Chang Y.J."/>
            <person name="Jeffries C.D."/>
            <person name="Detter J.C."/>
            <person name="Brettin T."/>
            <person name="Rohde M."/>
            <person name="Goker M."/>
            <person name="Bristow J."/>
            <person name="Eisen J.A."/>
            <person name="Markowitz V."/>
            <person name="Hugenholtz P."/>
            <person name="Kyrpides N.C."/>
            <person name="Klenk H.P."/>
            <person name="Chen F."/>
        </authorList>
    </citation>
    <scope>NUCLEOTIDE SEQUENCE [LARGE SCALE GENOMIC DNA]</scope>
    <source>
        <strain evidence="5">ATCC 700099 / DSM 44233 / CIP 104796 / JCM 9543 / NBRC 105858 / Y-104</strain>
    </source>
</reference>
<keyword evidence="2" id="KW-0812">Transmembrane</keyword>
<feature type="transmembrane region" description="Helical" evidence="2">
    <location>
        <begin position="174"/>
        <end position="191"/>
    </location>
</feature>
<feature type="transmembrane region" description="Helical" evidence="2">
    <location>
        <begin position="21"/>
        <end position="40"/>
    </location>
</feature>
<sequence length="467" mass="52718">MALTLDQAFQPRHNSIGFLRWFMAFLVIFSHAGPLAGFYGSKNLGTQWSDEQSLGGIAVGGFFFLSGFLITRSRMGRSTIFRFLWRRTLRIFPAFWASLLLVAFVLAPIAWWHVTGTIRGYISSPVESPLTYFANNMWMSLNQQNIDGLGKGLPLEQCCGYDWNGSAWTLRYEFKGYIIVGVMGLFGLLGYRIVATLAFLLMLTLNTLTFLSVNANIAILDPLMSDFYSVMVLTPFFAGMMFAIWGSRIPIDDRLAMAAGAIAIFTYFIASGWNVYGQFAFLYVLMWAAIRLPLQNWERYGDLSYGIYIYAWPIQQFVAFFGVYTWGWFAYHAVVVVLCHIAAFTSWHLLEKPALSLKNWTPRWLAALQVRFRPLNQRIKRAIVNPAYSSTHFAHTLRQDAAALAQDRRDDNLVSHSIDDRVEIDHDGPYRHHRPTDPAGPPPAGNPPADAVTTDGPSRALETRGTP</sequence>
<dbReference type="OrthoDB" id="9796461at2"/>
<evidence type="ECO:0000256" key="1">
    <source>
        <dbReference type="SAM" id="MobiDB-lite"/>
    </source>
</evidence>
<feature type="domain" description="Acyltransferase 3" evidence="3">
    <location>
        <begin position="15"/>
        <end position="339"/>
    </location>
</feature>
<feature type="transmembrane region" description="Helical" evidence="2">
    <location>
        <begin position="52"/>
        <end position="70"/>
    </location>
</feature>
<dbReference type="eggNOG" id="COG1835">
    <property type="taxonomic scope" value="Bacteria"/>
</dbReference>
<feature type="transmembrane region" description="Helical" evidence="2">
    <location>
        <begin position="226"/>
        <end position="247"/>
    </location>
</feature>
<feature type="transmembrane region" description="Helical" evidence="2">
    <location>
        <begin position="306"/>
        <end position="324"/>
    </location>
</feature>
<dbReference type="Pfam" id="PF01757">
    <property type="entry name" value="Acyl_transf_3"/>
    <property type="match status" value="1"/>
</dbReference>
<dbReference type="KEGG" id="nml:Namu_4196"/>
<dbReference type="InParanoid" id="C8XIM0"/>
<evidence type="ECO:0000259" key="3">
    <source>
        <dbReference type="Pfam" id="PF01757"/>
    </source>
</evidence>
<dbReference type="PANTHER" id="PTHR23028">
    <property type="entry name" value="ACETYLTRANSFERASE"/>
    <property type="match status" value="1"/>
</dbReference>
<dbReference type="GO" id="GO:0016020">
    <property type="term" value="C:membrane"/>
    <property type="evidence" value="ECO:0007669"/>
    <property type="project" value="TreeGrafter"/>
</dbReference>
<keyword evidence="4" id="KW-0808">Transferase</keyword>
<dbReference type="AlphaFoldDB" id="C8XIM0"/>
<feature type="transmembrane region" description="Helical" evidence="2">
    <location>
        <begin position="91"/>
        <end position="114"/>
    </location>
</feature>